<gene>
    <name evidence="10" type="ORF">IAA89_05265</name>
</gene>
<feature type="domain" description="Pyridine nucleotide-disulphide oxidoreductase dimerisation" evidence="8">
    <location>
        <begin position="330"/>
        <end position="430"/>
    </location>
</feature>
<dbReference type="InterPro" id="IPR023753">
    <property type="entry name" value="FAD/NAD-binding_dom"/>
</dbReference>
<evidence type="ECO:0000259" key="8">
    <source>
        <dbReference type="Pfam" id="PF02852"/>
    </source>
</evidence>
<comment type="cofactor">
    <cofactor evidence="1">
        <name>FAD</name>
        <dbReference type="ChEBI" id="CHEBI:57692"/>
    </cofactor>
</comment>
<dbReference type="PANTHER" id="PTHR43429">
    <property type="entry name" value="PYRIDINE NUCLEOTIDE-DISULFIDE OXIDOREDUCTASE DOMAIN-CONTAINING"/>
    <property type="match status" value="1"/>
</dbReference>
<dbReference type="PANTHER" id="PTHR43429:SF1">
    <property type="entry name" value="NAD(P)H SULFUR OXIDOREDUCTASE (COA-DEPENDENT)"/>
    <property type="match status" value="1"/>
</dbReference>
<evidence type="ECO:0000256" key="6">
    <source>
        <dbReference type="ARBA" id="ARBA00023097"/>
    </source>
</evidence>
<reference evidence="10" key="2">
    <citation type="journal article" date="2021" name="PeerJ">
        <title>Extensive microbial diversity within the chicken gut microbiome revealed by metagenomics and culture.</title>
        <authorList>
            <person name="Gilroy R."/>
            <person name="Ravi A."/>
            <person name="Getino M."/>
            <person name="Pursley I."/>
            <person name="Horton D.L."/>
            <person name="Alikhan N.F."/>
            <person name="Baker D."/>
            <person name="Gharbi K."/>
            <person name="Hall N."/>
            <person name="Watson M."/>
            <person name="Adriaenssens E.M."/>
            <person name="Foster-Nyarko E."/>
            <person name="Jarju S."/>
            <person name="Secka A."/>
            <person name="Antonio M."/>
            <person name="Oren A."/>
            <person name="Chaudhuri R.R."/>
            <person name="La Ragione R."/>
            <person name="Hildebrand F."/>
            <person name="Pallen M.J."/>
        </authorList>
    </citation>
    <scope>NUCLEOTIDE SEQUENCE</scope>
    <source>
        <strain evidence="10">C6-149</strain>
    </source>
</reference>
<reference evidence="10" key="1">
    <citation type="submission" date="2020-10" db="EMBL/GenBank/DDBJ databases">
        <authorList>
            <person name="Gilroy R."/>
        </authorList>
    </citation>
    <scope>NUCLEOTIDE SEQUENCE</scope>
    <source>
        <strain evidence="10">C6-149</strain>
    </source>
</reference>
<dbReference type="Pfam" id="PF07992">
    <property type="entry name" value="Pyr_redox_2"/>
    <property type="match status" value="1"/>
</dbReference>
<dbReference type="Pfam" id="PF02852">
    <property type="entry name" value="Pyr_redox_dim"/>
    <property type="match status" value="1"/>
</dbReference>
<dbReference type="InterPro" id="IPR036188">
    <property type="entry name" value="FAD/NAD-bd_sf"/>
</dbReference>
<evidence type="ECO:0000259" key="9">
    <source>
        <dbReference type="Pfam" id="PF07992"/>
    </source>
</evidence>
<dbReference type="SUPFAM" id="SSF51905">
    <property type="entry name" value="FAD/NAD(P)-binding domain"/>
    <property type="match status" value="1"/>
</dbReference>
<accession>A0A9D9E8E1</accession>
<organism evidence="10 11">
    <name type="scientific">Candidatus Gallilactobacillus intestinavium</name>
    <dbReference type="NCBI Taxonomy" id="2840838"/>
    <lineage>
        <taxon>Bacteria</taxon>
        <taxon>Bacillati</taxon>
        <taxon>Bacillota</taxon>
        <taxon>Bacilli</taxon>
        <taxon>Lactobacillales</taxon>
        <taxon>Lactobacillaceae</taxon>
        <taxon>Lactobacillaceae incertae sedis</taxon>
        <taxon>Candidatus Gallilactobacillus</taxon>
    </lineage>
</organism>
<evidence type="ECO:0000313" key="10">
    <source>
        <dbReference type="EMBL" id="MBO8441821.1"/>
    </source>
</evidence>
<keyword evidence="5" id="KW-0560">Oxidoreductase</keyword>
<dbReference type="Gene3D" id="3.50.50.60">
    <property type="entry name" value="FAD/NAD(P)-binding domain"/>
    <property type="match status" value="2"/>
</dbReference>
<name>A0A9D9E8E1_9LACO</name>
<dbReference type="SUPFAM" id="SSF55424">
    <property type="entry name" value="FAD/NAD-linked reductases, dimerisation (C-terminal) domain"/>
    <property type="match status" value="1"/>
</dbReference>
<feature type="domain" description="FAD/NAD(P)-binding" evidence="9">
    <location>
        <begin position="1"/>
        <end position="303"/>
    </location>
</feature>
<comment type="caution">
    <text evidence="10">The sequence shown here is derived from an EMBL/GenBank/DDBJ whole genome shotgun (WGS) entry which is preliminary data.</text>
</comment>
<evidence type="ECO:0000256" key="4">
    <source>
        <dbReference type="ARBA" id="ARBA00022827"/>
    </source>
</evidence>
<keyword evidence="3" id="KW-0285">Flavoprotein</keyword>
<keyword evidence="7" id="KW-0676">Redox-active center</keyword>
<evidence type="ECO:0000256" key="5">
    <source>
        <dbReference type="ARBA" id="ARBA00023002"/>
    </source>
</evidence>
<evidence type="ECO:0000256" key="3">
    <source>
        <dbReference type="ARBA" id="ARBA00022630"/>
    </source>
</evidence>
<dbReference type="InterPro" id="IPR004099">
    <property type="entry name" value="Pyr_nucl-diS_OxRdtase_dimer"/>
</dbReference>
<dbReference type="PRINTS" id="PR00368">
    <property type="entry name" value="FADPNR"/>
</dbReference>
<dbReference type="InterPro" id="IPR050260">
    <property type="entry name" value="FAD-bd_OxRdtase"/>
</dbReference>
<evidence type="ECO:0000256" key="2">
    <source>
        <dbReference type="ARBA" id="ARBA00009130"/>
    </source>
</evidence>
<protein>
    <submittedName>
        <fullName evidence="10">FAD-dependent oxidoreductase</fullName>
    </submittedName>
</protein>
<dbReference type="PRINTS" id="PR00411">
    <property type="entry name" value="PNDRDTASEI"/>
</dbReference>
<keyword evidence="6" id="KW-0558">Oxidation</keyword>
<evidence type="ECO:0000256" key="1">
    <source>
        <dbReference type="ARBA" id="ARBA00001974"/>
    </source>
</evidence>
<keyword evidence="4" id="KW-0274">FAD</keyword>
<dbReference type="Gene3D" id="3.30.390.30">
    <property type="match status" value="1"/>
</dbReference>
<proteinExistence type="inferred from homology"/>
<evidence type="ECO:0000313" key="11">
    <source>
        <dbReference type="Proteomes" id="UP000823614"/>
    </source>
</evidence>
<dbReference type="InterPro" id="IPR016156">
    <property type="entry name" value="FAD/NAD-linked_Rdtase_dimer_sf"/>
</dbReference>
<comment type="similarity">
    <text evidence="2">Belongs to the class-III pyridine nucleotide-disulfide oxidoreductase family.</text>
</comment>
<dbReference type="AlphaFoldDB" id="A0A9D9E8E1"/>
<dbReference type="Proteomes" id="UP000823614">
    <property type="component" value="Unassembled WGS sequence"/>
</dbReference>
<sequence>MKVIIIGATHAGTFTAQELIEKHPDYEITVYEKNDNLSFLSCGIALWVGNHISNPDKMFYSSPKALADLGVLMKMKHEVLDVDVDNKKLKIKDLDSGNEFTDTYDKLVVTTGSSPVIPPIEGIHNDNVYLCKDFTDAQILKNKADKIDSAIVIGAGYIGAELSEQYARTGKKVTLIDALPRVLAKNFDSEITERIEKEYTDHGVTLALGQKVQSFSGDDKVTVKTDKGEYTADIAVWCAGFKPNTSLMEGKVEMMDNHAIKTDEYMRTSNHDIFAAGDATNVLYNPTGKPDYIPLATNAVRQGILVGRNIDKPVEKYMGTQASSAVELFDKCIASSGLTVEGAKARNVKVDAVTIEEMYRPEFMMSTNPVLCRLTWDPETHRVLGGAFYSDHDVSQSANVISLAIQNRMTIEELAMVDMLFQPNFDQPVHWINKVAMAAVNKAQNK</sequence>
<evidence type="ECO:0000256" key="7">
    <source>
        <dbReference type="ARBA" id="ARBA00023284"/>
    </source>
</evidence>
<dbReference type="EMBL" id="JADIMP010000087">
    <property type="protein sequence ID" value="MBO8441821.1"/>
    <property type="molecule type" value="Genomic_DNA"/>
</dbReference>
<dbReference type="GO" id="GO:0016491">
    <property type="term" value="F:oxidoreductase activity"/>
    <property type="evidence" value="ECO:0007669"/>
    <property type="project" value="UniProtKB-KW"/>
</dbReference>